<dbReference type="OrthoDB" id="1935346at2759"/>
<comment type="caution">
    <text evidence="2">The sequence shown here is derived from an EMBL/GenBank/DDBJ whole genome shotgun (WGS) entry which is preliminary data.</text>
</comment>
<feature type="domain" description="FAR1" evidence="1">
    <location>
        <begin position="181"/>
        <end position="271"/>
    </location>
</feature>
<feature type="non-terminal residue" evidence="2">
    <location>
        <position position="1"/>
    </location>
</feature>
<protein>
    <recommendedName>
        <fullName evidence="1">FAR1 domain-containing protein</fullName>
    </recommendedName>
</protein>
<dbReference type="AlphaFoldDB" id="A0A7J7P6Q5"/>
<sequence>YDSARAADPEEAEVILVIRGMEAAHRLGIDQVLLLTDYQRLAKAFRDYSDDLSWGALTLAPDITIGNARIHLIWIIRLFDSVVYLATVELGMEFGRQEVGDGLIINEDENGYSSDCVQVDERFSSYDGADRSRNHVEKGVEGGLKINEASNERVEGFVEDESMRRSLCIGMEFDSQADAYNFYNLYAGKVGFSVRKYTSSKSQRTNDVIGRTFCCSLQGFRDGRAKSAEERMRNRDDTRTDCKARIAIRKRKGDKWVLTQFVEEHNHNLVPPSKRHQIRSLKKFTNGQEEVLQDMQLAGFKTDLMKKYMAIEVGGNRNIGTNAYFVGYLKRGISVGEFIKQFERAKKHRREAEKDAEFESSQQLPELRLSTNVEQEAASLYTREIFQKFQDQLLQVKACGSVKVYRVAMRGLHNLLKEVETMQNNV</sequence>
<evidence type="ECO:0000313" key="2">
    <source>
        <dbReference type="EMBL" id="KAF6175020.1"/>
    </source>
</evidence>
<dbReference type="InterPro" id="IPR004330">
    <property type="entry name" value="FAR1_DNA_bnd_dom"/>
</dbReference>
<evidence type="ECO:0000259" key="1">
    <source>
        <dbReference type="Pfam" id="PF03101"/>
    </source>
</evidence>
<dbReference type="Pfam" id="PF03101">
    <property type="entry name" value="FAR1"/>
    <property type="match status" value="1"/>
</dbReference>
<keyword evidence="3" id="KW-1185">Reference proteome</keyword>
<organism evidence="2 3">
    <name type="scientific">Kingdonia uniflora</name>
    <dbReference type="NCBI Taxonomy" id="39325"/>
    <lineage>
        <taxon>Eukaryota</taxon>
        <taxon>Viridiplantae</taxon>
        <taxon>Streptophyta</taxon>
        <taxon>Embryophyta</taxon>
        <taxon>Tracheophyta</taxon>
        <taxon>Spermatophyta</taxon>
        <taxon>Magnoliopsida</taxon>
        <taxon>Ranunculales</taxon>
        <taxon>Circaeasteraceae</taxon>
        <taxon>Kingdonia</taxon>
    </lineage>
</organism>
<dbReference type="Proteomes" id="UP000541444">
    <property type="component" value="Unassembled WGS sequence"/>
</dbReference>
<proteinExistence type="predicted"/>
<gene>
    <name evidence="2" type="ORF">GIB67_039568</name>
</gene>
<reference evidence="2 3" key="1">
    <citation type="journal article" date="2020" name="IScience">
        <title>Genome Sequencing of the Endangered Kingdonia uniflora (Circaeasteraceae, Ranunculales) Reveals Potential Mechanisms of Evolutionary Specialization.</title>
        <authorList>
            <person name="Sun Y."/>
            <person name="Deng T."/>
            <person name="Zhang A."/>
            <person name="Moore M.J."/>
            <person name="Landis J.B."/>
            <person name="Lin N."/>
            <person name="Zhang H."/>
            <person name="Zhang X."/>
            <person name="Huang J."/>
            <person name="Zhang X."/>
            <person name="Sun H."/>
            <person name="Wang H."/>
        </authorList>
    </citation>
    <scope>NUCLEOTIDE SEQUENCE [LARGE SCALE GENOMIC DNA]</scope>
    <source>
        <strain evidence="2">TB1705</strain>
        <tissue evidence="2">Leaf</tissue>
    </source>
</reference>
<dbReference type="EMBL" id="JACGCM010000221">
    <property type="protein sequence ID" value="KAF6175020.1"/>
    <property type="molecule type" value="Genomic_DNA"/>
</dbReference>
<evidence type="ECO:0000313" key="3">
    <source>
        <dbReference type="Proteomes" id="UP000541444"/>
    </source>
</evidence>
<accession>A0A7J7P6Q5</accession>
<dbReference type="PANTHER" id="PTHR47718">
    <property type="entry name" value="OS01G0519700 PROTEIN"/>
    <property type="match status" value="1"/>
</dbReference>
<name>A0A7J7P6Q5_9MAGN</name>